<evidence type="ECO:0000256" key="2">
    <source>
        <dbReference type="ARBA" id="ARBA00009171"/>
    </source>
</evidence>
<feature type="compositionally biased region" description="Basic residues" evidence="8">
    <location>
        <begin position="266"/>
        <end position="276"/>
    </location>
</feature>
<dbReference type="InterPro" id="IPR036390">
    <property type="entry name" value="WH_DNA-bd_sf"/>
</dbReference>
<evidence type="ECO:0000259" key="9">
    <source>
        <dbReference type="PROSITE" id="PS51980"/>
    </source>
</evidence>
<dbReference type="Pfam" id="PF07303">
    <property type="entry name" value="Occludin_ELL"/>
    <property type="match status" value="1"/>
</dbReference>
<feature type="region of interest" description="Disordered" evidence="8">
    <location>
        <begin position="211"/>
        <end position="349"/>
    </location>
</feature>
<dbReference type="SUPFAM" id="SSF46785">
    <property type="entry name" value="Winged helix' DNA-binding domain"/>
    <property type="match status" value="1"/>
</dbReference>
<dbReference type="Gene3D" id="6.10.140.340">
    <property type="match status" value="1"/>
</dbReference>
<feature type="region of interest" description="Disordered" evidence="8">
    <location>
        <begin position="60"/>
        <end position="79"/>
    </location>
</feature>
<dbReference type="SUPFAM" id="SSF144292">
    <property type="entry name" value="occludin/ELL-like"/>
    <property type="match status" value="1"/>
</dbReference>
<keyword evidence="3" id="KW-0805">Transcription regulation</keyword>
<dbReference type="AlphaFoldDB" id="A0A6L2PV56"/>
<accession>A0A6L2PV56</accession>
<dbReference type="InterPro" id="IPR031176">
    <property type="entry name" value="ELL/occludin"/>
</dbReference>
<comment type="subcellular location">
    <subcellularLocation>
        <location evidence="1">Nucleus</location>
    </subcellularLocation>
</comment>
<evidence type="ECO:0000256" key="3">
    <source>
        <dbReference type="ARBA" id="ARBA00023015"/>
    </source>
</evidence>
<feature type="coiled-coil region" evidence="7">
    <location>
        <begin position="537"/>
        <end position="564"/>
    </location>
</feature>
<keyword evidence="5" id="KW-0539">Nucleus</keyword>
<dbReference type="InterPro" id="IPR042065">
    <property type="entry name" value="E3_ELL-like"/>
</dbReference>
<evidence type="ECO:0000256" key="7">
    <source>
        <dbReference type="SAM" id="Coils"/>
    </source>
</evidence>
<sequence>SLESLGALQCKMRIQANDDVYETTINRLAAAEENHKKNCTREIKPDGPGIGVRVKVRNPVLPPRRDRNPVSSLGPSGMHLKHNYPPKPLNNGYVSSSHHGIVNGNSAPNLAHTKPQGNNYAQKPGNPEIMRRPLRERLIHLLAVRPYKKPELYDRIMKDGLRDRDRNSLTTVLMQVAVMRDNTYQLIRHIWNDVQEDWPFYSEQERQMLKRRKPQNLTPPGSSDSGSSGSGQSPTSTHPGSPPSAISSSSSMKRPGYIDGADGLPTKRKRISHYRNKPIDQTPVVAKLPDSSQQQHGTPADSSLASQPDDIFRHKDRDRSRDVMNVNRHYREYGGSRGSSGGSETLLRNNAYGNHNNSIVSAATDGKWSCGPENEESGDKRSGSSAQMGFDSSVVAGKAQCESVASNSSGDGGGVSGGSRVTSASVDNSSTSWNRSTENGVLSQSTSSRGHGGHHDNRNNRWATRVSSTNQNSSVVGSSPESQLENMDTGNEKEAKDKMSASNNSEYPEYLLHYISIRDNEQRRRYKADFTADYSEYRDLHAEVEKVSKRFALLEERLRQEERNSVTWKAIKNQIVKEYQENKNDLKYQEDKRRFQYLHEKLSHIKRLVLEYDSAVASGGDRY</sequence>
<comment type="caution">
    <text evidence="10">The sequence shown here is derived from an EMBL/GenBank/DDBJ whole genome shotgun (WGS) entry which is preliminary data.</text>
</comment>
<feature type="domain" description="OCEL" evidence="9">
    <location>
        <begin position="508"/>
        <end position="617"/>
    </location>
</feature>
<reference evidence="11" key="1">
    <citation type="submission" date="2020-01" db="EMBL/GenBank/DDBJ databases">
        <title>Draft genome sequence of the Termite Coptotermes fromosanus.</title>
        <authorList>
            <person name="Itakura S."/>
            <person name="Yosikawa Y."/>
            <person name="Umezawa K."/>
        </authorList>
    </citation>
    <scope>NUCLEOTIDE SEQUENCE [LARGE SCALE GENOMIC DNA]</scope>
</reference>
<dbReference type="PROSITE" id="PS51980">
    <property type="entry name" value="OCEL"/>
    <property type="match status" value="1"/>
</dbReference>
<feature type="region of interest" description="Disordered" evidence="8">
    <location>
        <begin position="363"/>
        <end position="388"/>
    </location>
</feature>
<dbReference type="GO" id="GO:0042795">
    <property type="term" value="P:snRNA transcription by RNA polymerase II"/>
    <property type="evidence" value="ECO:0007669"/>
    <property type="project" value="TreeGrafter"/>
</dbReference>
<dbReference type="InterPro" id="IPR010844">
    <property type="entry name" value="Occludin_ELL"/>
</dbReference>
<dbReference type="FunCoup" id="A0A6L2PV56">
    <property type="interactions" value="1102"/>
</dbReference>
<comment type="similarity">
    <text evidence="2 6">Belongs to the ELL/occludin family.</text>
</comment>
<dbReference type="PANTHER" id="PTHR23288:SF17">
    <property type="entry name" value="RNA POLYMERASE II ELONGATION FACTOR ELL"/>
    <property type="match status" value="1"/>
</dbReference>
<feature type="non-terminal residue" evidence="10">
    <location>
        <position position="1"/>
    </location>
</feature>
<gene>
    <name evidence="10" type="ORF">Cfor_08790</name>
</gene>
<proteinExistence type="inferred from homology"/>
<feature type="compositionally biased region" description="Low complexity" evidence="8">
    <location>
        <begin position="218"/>
        <end position="251"/>
    </location>
</feature>
<dbReference type="Proteomes" id="UP000502823">
    <property type="component" value="Unassembled WGS sequence"/>
</dbReference>
<name>A0A6L2PV56_COPFO</name>
<dbReference type="OrthoDB" id="6284217at2759"/>
<protein>
    <recommendedName>
        <fullName evidence="9">OCEL domain-containing protein</fullName>
    </recommendedName>
</protein>
<feature type="compositionally biased region" description="Polar residues" evidence="8">
    <location>
        <begin position="427"/>
        <end position="449"/>
    </location>
</feature>
<dbReference type="Gene3D" id="1.10.10.2670">
    <property type="entry name" value="E3 ubiquitin-protein ligase"/>
    <property type="match status" value="1"/>
</dbReference>
<dbReference type="PANTHER" id="PTHR23288">
    <property type="entry name" value="OCCLUDIN AND RNA POLYMERASE II ELONGATION FACTOR ELL"/>
    <property type="match status" value="1"/>
</dbReference>
<dbReference type="GO" id="GO:0008023">
    <property type="term" value="C:transcription elongation factor complex"/>
    <property type="evidence" value="ECO:0007669"/>
    <property type="project" value="InterPro"/>
</dbReference>
<evidence type="ECO:0000256" key="1">
    <source>
        <dbReference type="ARBA" id="ARBA00004123"/>
    </source>
</evidence>
<evidence type="ECO:0000256" key="5">
    <source>
        <dbReference type="ARBA" id="ARBA00023242"/>
    </source>
</evidence>
<dbReference type="InterPro" id="IPR019464">
    <property type="entry name" value="ELL_N"/>
</dbReference>
<evidence type="ECO:0000256" key="8">
    <source>
        <dbReference type="SAM" id="MobiDB-lite"/>
    </source>
</evidence>
<organism evidence="10 11">
    <name type="scientific">Coptotermes formosanus</name>
    <name type="common">Formosan subterranean termite</name>
    <dbReference type="NCBI Taxonomy" id="36987"/>
    <lineage>
        <taxon>Eukaryota</taxon>
        <taxon>Metazoa</taxon>
        <taxon>Ecdysozoa</taxon>
        <taxon>Arthropoda</taxon>
        <taxon>Hexapoda</taxon>
        <taxon>Insecta</taxon>
        <taxon>Pterygota</taxon>
        <taxon>Neoptera</taxon>
        <taxon>Polyneoptera</taxon>
        <taxon>Dictyoptera</taxon>
        <taxon>Blattodea</taxon>
        <taxon>Blattoidea</taxon>
        <taxon>Termitoidae</taxon>
        <taxon>Rhinotermitidae</taxon>
        <taxon>Coptotermes</taxon>
    </lineage>
</organism>
<dbReference type="Pfam" id="PF10390">
    <property type="entry name" value="ELL"/>
    <property type="match status" value="1"/>
</dbReference>
<feature type="compositionally biased region" description="Polar residues" evidence="8">
    <location>
        <begin position="460"/>
        <end position="489"/>
    </location>
</feature>
<dbReference type="GO" id="GO:0032968">
    <property type="term" value="P:positive regulation of transcription elongation by RNA polymerase II"/>
    <property type="evidence" value="ECO:0007669"/>
    <property type="project" value="TreeGrafter"/>
</dbReference>
<dbReference type="InParanoid" id="A0A6L2PV56"/>
<dbReference type="GO" id="GO:0000987">
    <property type="term" value="F:cis-regulatory region sequence-specific DNA binding"/>
    <property type="evidence" value="ECO:0007669"/>
    <property type="project" value="TreeGrafter"/>
</dbReference>
<evidence type="ECO:0000256" key="4">
    <source>
        <dbReference type="ARBA" id="ARBA00023163"/>
    </source>
</evidence>
<dbReference type="EMBL" id="BLKM01008640">
    <property type="protein sequence ID" value="GFG34345.1"/>
    <property type="molecule type" value="Genomic_DNA"/>
</dbReference>
<keyword evidence="11" id="KW-1185">Reference proteome</keyword>
<evidence type="ECO:0000313" key="11">
    <source>
        <dbReference type="Proteomes" id="UP000502823"/>
    </source>
</evidence>
<evidence type="ECO:0000256" key="6">
    <source>
        <dbReference type="PROSITE-ProRule" id="PRU01324"/>
    </source>
</evidence>
<keyword evidence="4" id="KW-0804">Transcription</keyword>
<dbReference type="GO" id="GO:0006368">
    <property type="term" value="P:transcription elongation by RNA polymerase II"/>
    <property type="evidence" value="ECO:0007669"/>
    <property type="project" value="InterPro"/>
</dbReference>
<feature type="compositionally biased region" description="Basic and acidic residues" evidence="8">
    <location>
        <begin position="310"/>
        <end position="322"/>
    </location>
</feature>
<feature type="compositionally biased region" description="Polar residues" evidence="8">
    <location>
        <begin position="290"/>
        <end position="306"/>
    </location>
</feature>
<feature type="compositionally biased region" description="Basic and acidic residues" evidence="8">
    <location>
        <begin position="490"/>
        <end position="499"/>
    </location>
</feature>
<keyword evidence="7" id="KW-0175">Coiled coil</keyword>
<feature type="region of interest" description="Disordered" evidence="8">
    <location>
        <begin position="401"/>
        <end position="504"/>
    </location>
</feature>
<evidence type="ECO:0000313" key="10">
    <source>
        <dbReference type="EMBL" id="GFG34345.1"/>
    </source>
</evidence>